<dbReference type="AlphaFoldDB" id="A0A0C1QV57"/>
<feature type="region of interest" description="Disordered" evidence="1">
    <location>
        <begin position="487"/>
        <end position="507"/>
    </location>
</feature>
<organism evidence="3 4">
    <name type="scientific">Geobacter soli</name>
    <dbReference type="NCBI Taxonomy" id="1510391"/>
    <lineage>
        <taxon>Bacteria</taxon>
        <taxon>Pseudomonadati</taxon>
        <taxon>Thermodesulfobacteriota</taxon>
        <taxon>Desulfuromonadia</taxon>
        <taxon>Geobacterales</taxon>
        <taxon>Geobacteraceae</taxon>
        <taxon>Geobacter</taxon>
    </lineage>
</organism>
<dbReference type="EMBL" id="JXBL01000001">
    <property type="protein sequence ID" value="KIE42056.1"/>
    <property type="molecule type" value="Genomic_DNA"/>
</dbReference>
<evidence type="ECO:0000256" key="2">
    <source>
        <dbReference type="SAM" id="SignalP"/>
    </source>
</evidence>
<dbReference type="RefSeq" id="WP_039644270.1">
    <property type="nucleotide sequence ID" value="NZ_JXBL01000001.1"/>
</dbReference>
<accession>A0A0C1QV57</accession>
<dbReference type="Proteomes" id="UP000031433">
    <property type="component" value="Unassembled WGS sequence"/>
</dbReference>
<evidence type="ECO:0000256" key="1">
    <source>
        <dbReference type="SAM" id="MobiDB-lite"/>
    </source>
</evidence>
<reference evidence="3 4" key="1">
    <citation type="submission" date="2015-01" db="EMBL/GenBank/DDBJ databases">
        <title>Genome sequence of the anaerobic bacterium Geobacter soli GSS01, a dissimilatory Fe(III) reducer from soil.</title>
        <authorList>
            <person name="Yang G."/>
            <person name="Zhou S."/>
        </authorList>
    </citation>
    <scope>NUCLEOTIDE SEQUENCE [LARGE SCALE GENOMIC DNA]</scope>
    <source>
        <strain evidence="3 4">GSS01</strain>
    </source>
</reference>
<feature type="chain" id="PRO_5002155501" evidence="2">
    <location>
        <begin position="24"/>
        <end position="507"/>
    </location>
</feature>
<evidence type="ECO:0000313" key="4">
    <source>
        <dbReference type="Proteomes" id="UP000031433"/>
    </source>
</evidence>
<keyword evidence="2" id="KW-0732">Signal</keyword>
<sequence length="507" mass="59395">MKCFRLLFLATLATIIAASPLRAADDNGREGTIFTFWPLIDYRESPAEEFSNLSILGPLVKIQRQGDETVTALRPLVYRTSVERDDAAGTSILYPLASVTSAPEQWNLQVLQLLQVNAFRRDEPGETEDTSMLFPLYIRGESREHGTYTSVFPFYGTLYNRLFRDEIHYVLFPLYGRTVAKGTTTRHYLYPFFATIEGQEESGWQFWPLYGRSSGEGRYDKQFVLWPLYLRERAGLDTDNPTERLTMFPFYASTESPRLSSRSYLWPFAGWSSDHATGQEERYYLWPFIMTARGEKREVDRFLPFYSREQTRESVKQWYLWPLVNHDEITSDTYCRDRDRLLFFLYSDSIERWPIDGAERRTTALWPLFTFHRNERGVKSFSFPAPLEPLTPREGIEQNWAPLWRLYIQKWNDGGDSAVSFLWNLYWHEKRGNDLAYEVFPLLAYRTRGEGSDVSILKGLVRYRSSGDKRMLRLFWLPFGLEWTEGSHEARGATPPGETRIEARYEP</sequence>
<feature type="signal peptide" evidence="2">
    <location>
        <begin position="1"/>
        <end position="23"/>
    </location>
</feature>
<name>A0A0C1QV57_9BACT</name>
<protein>
    <submittedName>
        <fullName evidence="3">Uncharacterized protein</fullName>
    </submittedName>
</protein>
<proteinExistence type="predicted"/>
<gene>
    <name evidence="3" type="ORF">SE37_05120</name>
</gene>
<evidence type="ECO:0000313" key="3">
    <source>
        <dbReference type="EMBL" id="KIE42056.1"/>
    </source>
</evidence>
<comment type="caution">
    <text evidence="3">The sequence shown here is derived from an EMBL/GenBank/DDBJ whole genome shotgun (WGS) entry which is preliminary data.</text>
</comment>
<keyword evidence="4" id="KW-1185">Reference proteome</keyword>